<gene>
    <name evidence="2" type="ORF">SAMN05421748_13056</name>
</gene>
<evidence type="ECO:0000256" key="1">
    <source>
        <dbReference type="SAM" id="Phobius"/>
    </source>
</evidence>
<name>A0A285K1S7_9ACTN</name>
<dbReference type="AlphaFoldDB" id="A0A285K1S7"/>
<dbReference type="GO" id="GO:0016020">
    <property type="term" value="C:membrane"/>
    <property type="evidence" value="ECO:0007669"/>
    <property type="project" value="InterPro"/>
</dbReference>
<dbReference type="RefSeq" id="WP_097327558.1">
    <property type="nucleotide sequence ID" value="NZ_OBDY01000030.1"/>
</dbReference>
<accession>A0A285K1S7</accession>
<dbReference type="GO" id="GO:0005509">
    <property type="term" value="F:calcium ion binding"/>
    <property type="evidence" value="ECO:0007669"/>
    <property type="project" value="InterPro"/>
</dbReference>
<reference evidence="2 3" key="1">
    <citation type="submission" date="2017-09" db="EMBL/GenBank/DDBJ databases">
        <authorList>
            <person name="Ehlers B."/>
            <person name="Leendertz F.H."/>
        </authorList>
    </citation>
    <scope>NUCLEOTIDE SEQUENCE [LARGE SCALE GENOMIC DNA]</scope>
    <source>
        <strain evidence="2 3">CGMCC 4.6857</strain>
    </source>
</reference>
<dbReference type="EMBL" id="OBDY01000030">
    <property type="protein sequence ID" value="SNY66515.1"/>
    <property type="molecule type" value="Genomic_DNA"/>
</dbReference>
<evidence type="ECO:0000313" key="3">
    <source>
        <dbReference type="Proteomes" id="UP000219612"/>
    </source>
</evidence>
<dbReference type="Proteomes" id="UP000219612">
    <property type="component" value="Unassembled WGS sequence"/>
</dbReference>
<proteinExistence type="predicted"/>
<dbReference type="Gene3D" id="2.60.40.10">
    <property type="entry name" value="Immunoglobulins"/>
    <property type="match status" value="4"/>
</dbReference>
<feature type="transmembrane region" description="Helical" evidence="1">
    <location>
        <begin position="12"/>
        <end position="35"/>
    </location>
</feature>
<keyword evidence="1" id="KW-0472">Membrane</keyword>
<dbReference type="InterPro" id="IPR013783">
    <property type="entry name" value="Ig-like_fold"/>
</dbReference>
<dbReference type="GO" id="GO:0005975">
    <property type="term" value="P:carbohydrate metabolic process"/>
    <property type="evidence" value="ECO:0007669"/>
    <property type="project" value="UniProtKB-ARBA"/>
</dbReference>
<dbReference type="Pfam" id="PF05345">
    <property type="entry name" value="He_PIG"/>
    <property type="match status" value="4"/>
</dbReference>
<dbReference type="OrthoDB" id="3373017at2"/>
<evidence type="ECO:0000313" key="2">
    <source>
        <dbReference type="EMBL" id="SNY66515.1"/>
    </source>
</evidence>
<keyword evidence="1" id="KW-0812">Transmembrane</keyword>
<keyword evidence="3" id="KW-1185">Reference proteome</keyword>
<organism evidence="2 3">
    <name type="scientific">Paractinoplanes atraurantiacus</name>
    <dbReference type="NCBI Taxonomy" id="1036182"/>
    <lineage>
        <taxon>Bacteria</taxon>
        <taxon>Bacillati</taxon>
        <taxon>Actinomycetota</taxon>
        <taxon>Actinomycetes</taxon>
        <taxon>Micromonosporales</taxon>
        <taxon>Micromonosporaceae</taxon>
        <taxon>Paractinoplanes</taxon>
    </lineage>
</organism>
<keyword evidence="1" id="KW-1133">Transmembrane helix</keyword>
<dbReference type="SUPFAM" id="SSF49313">
    <property type="entry name" value="Cadherin-like"/>
    <property type="match status" value="2"/>
</dbReference>
<sequence>MGRDRGSDEGFTIIETVTALTLVVITLAAAGPFFIQSFQAVARQRNQQNAVQLANMAIEQVRALKGSSLLTDRSSAKVKAQFSAAPAIVQPYLAKTFPSSDPLLSATSTSGDDAAVPTETRTLLWDGVNFDRTIYVGSCDVRVSGDCVGYDPDKNPPSWLNTPDDLQFFRVVVLLAWNNKGCNAGRCQYVTSTLVARASEPTFDIYRPSPTGPDPKQTAVFYKGFDRSVQLKVEGGQLPNTWSVVDTLPAGLTLASNGVVTGATTAGLLNQDFRFKVTEAPPLQRNVTFAVNFQIVLLPTVTVGTTSSRVGDPVSVQAVGANGWGTKTFTAAGLPAGLSISDTGLITGTAATAGSYPVTVTVTDENQVTGTANFTYVVYPGLALAAVPDQTVAFGSAVNVTAVASGGYGTYTYAATGLPLGVTLNSSTGVISGVATVPGRYLPAITVTDTLGNKATQSFALTITTTTLLSFTSPNPLAPDQTSASGKQVNLKATDNGSALGLSPVITATGLPPGLTLNGASGNISGKPDTPGTYVVTLTSTNLLPPQTSVLTFVWTIT</sequence>
<dbReference type="InterPro" id="IPR015919">
    <property type="entry name" value="Cadherin-like_sf"/>
</dbReference>
<protein>
    <submittedName>
        <fullName evidence="2">Putative Ig domain-containing protein</fullName>
    </submittedName>
</protein>